<dbReference type="Gene3D" id="3.40.50.10610">
    <property type="entry name" value="ABC-type transport auxiliary lipoprotein component"/>
    <property type="match status" value="1"/>
</dbReference>
<dbReference type="AlphaFoldDB" id="A0A2S2E3B2"/>
<evidence type="ECO:0000313" key="3">
    <source>
        <dbReference type="EMBL" id="AWL12146.1"/>
    </source>
</evidence>
<evidence type="ECO:0000259" key="2">
    <source>
        <dbReference type="Pfam" id="PF03886"/>
    </source>
</evidence>
<proteinExistence type="predicted"/>
<dbReference type="Proteomes" id="UP000245728">
    <property type="component" value="Chromosome"/>
</dbReference>
<reference evidence="3 4" key="1">
    <citation type="submission" date="2018-05" db="EMBL/GenBank/DDBJ databases">
        <title>Salinimonas sp. HMF8227 Genome sequencing and assembly.</title>
        <authorList>
            <person name="Kang H."/>
            <person name="Kang J."/>
            <person name="Cha I."/>
            <person name="Kim H."/>
            <person name="Joh K."/>
        </authorList>
    </citation>
    <scope>NUCLEOTIDE SEQUENCE [LARGE SCALE GENOMIC DNA]</scope>
    <source>
        <strain evidence="3 4">HMF8227</strain>
    </source>
</reference>
<dbReference type="SUPFAM" id="SSF159594">
    <property type="entry name" value="XCC0632-like"/>
    <property type="match status" value="1"/>
</dbReference>
<organism evidence="3 4">
    <name type="scientific">Saliniradius amylolyticus</name>
    <dbReference type="NCBI Taxonomy" id="2183582"/>
    <lineage>
        <taxon>Bacteria</taxon>
        <taxon>Pseudomonadati</taxon>
        <taxon>Pseudomonadota</taxon>
        <taxon>Gammaproteobacteria</taxon>
        <taxon>Alteromonadales</taxon>
        <taxon>Alteromonadaceae</taxon>
        <taxon>Saliniradius</taxon>
    </lineage>
</organism>
<dbReference type="KEGG" id="salh:HMF8227_01673"/>
<dbReference type="Pfam" id="PF03886">
    <property type="entry name" value="ABC_trans_aux"/>
    <property type="match status" value="1"/>
</dbReference>
<feature type="signal peptide" evidence="1">
    <location>
        <begin position="1"/>
        <end position="19"/>
    </location>
</feature>
<keyword evidence="1" id="KW-0732">Signal</keyword>
<dbReference type="RefSeq" id="WP_109339747.1">
    <property type="nucleotide sequence ID" value="NZ_CP029347.1"/>
</dbReference>
<accession>A0A2S2E3B2</accession>
<sequence>MKSLSLVFMAGLLMACTSAPQSVNYYSLSQASASMDGAGKTDAEALIVLSRPQLADYLRQSFLVMQTGPHQLHFARQHVWAQNLASSIEQVLVQHLNHTMDNTAVLTTSDPRAPQVPSRLQVEIEHLLPSADGHVNLKARYWFTGPDGQTQAHSFNHQLPLNDAGYAHAVQQMHSALTKLAEAMAKVVQPQD</sequence>
<evidence type="ECO:0000256" key="1">
    <source>
        <dbReference type="SAM" id="SignalP"/>
    </source>
</evidence>
<dbReference type="InterPro" id="IPR005586">
    <property type="entry name" value="ABC_trans_aux"/>
</dbReference>
<protein>
    <recommendedName>
        <fullName evidence="2">ABC-type transport auxiliary lipoprotein component domain-containing protein</fullName>
    </recommendedName>
</protein>
<keyword evidence="4" id="KW-1185">Reference proteome</keyword>
<dbReference type="OrthoDB" id="6198336at2"/>
<feature type="chain" id="PRO_5015597025" description="ABC-type transport auxiliary lipoprotein component domain-containing protein" evidence="1">
    <location>
        <begin position="20"/>
        <end position="192"/>
    </location>
</feature>
<evidence type="ECO:0000313" key="4">
    <source>
        <dbReference type="Proteomes" id="UP000245728"/>
    </source>
</evidence>
<name>A0A2S2E3B2_9ALTE</name>
<dbReference type="EMBL" id="CP029347">
    <property type="protein sequence ID" value="AWL12146.1"/>
    <property type="molecule type" value="Genomic_DNA"/>
</dbReference>
<gene>
    <name evidence="3" type="ORF">HMF8227_01673</name>
</gene>
<dbReference type="PROSITE" id="PS51257">
    <property type="entry name" value="PROKAR_LIPOPROTEIN"/>
    <property type="match status" value="1"/>
</dbReference>
<feature type="domain" description="ABC-type transport auxiliary lipoprotein component" evidence="2">
    <location>
        <begin position="26"/>
        <end position="185"/>
    </location>
</feature>